<comment type="caution">
    <text evidence="2">The sequence shown here is derived from an EMBL/GenBank/DDBJ whole genome shotgun (WGS) entry which is preliminary data.</text>
</comment>
<feature type="region of interest" description="Disordered" evidence="1">
    <location>
        <begin position="1"/>
        <end position="105"/>
    </location>
</feature>
<feature type="compositionally biased region" description="Low complexity" evidence="1">
    <location>
        <begin position="11"/>
        <end position="85"/>
    </location>
</feature>
<dbReference type="RefSeq" id="WP_344132965.1">
    <property type="nucleotide sequence ID" value="NZ_BAAALT010000105.1"/>
</dbReference>
<evidence type="ECO:0008006" key="4">
    <source>
        <dbReference type="Google" id="ProtNLM"/>
    </source>
</evidence>
<evidence type="ECO:0000313" key="3">
    <source>
        <dbReference type="Proteomes" id="UP001500218"/>
    </source>
</evidence>
<evidence type="ECO:0000256" key="1">
    <source>
        <dbReference type="SAM" id="MobiDB-lite"/>
    </source>
</evidence>
<dbReference type="Proteomes" id="UP001500218">
    <property type="component" value="Unassembled WGS sequence"/>
</dbReference>
<proteinExistence type="predicted"/>
<keyword evidence="3" id="KW-1185">Reference proteome</keyword>
<dbReference type="EMBL" id="BAAALT010000105">
    <property type="protein sequence ID" value="GAA1810947.1"/>
    <property type="molecule type" value="Genomic_DNA"/>
</dbReference>
<gene>
    <name evidence="2" type="ORF">GCM10009682_35650</name>
</gene>
<feature type="region of interest" description="Disordered" evidence="1">
    <location>
        <begin position="207"/>
        <end position="231"/>
    </location>
</feature>
<name>A0ABP4YFN2_9ACTN</name>
<accession>A0ABP4YFN2</accession>
<reference evidence="3" key="1">
    <citation type="journal article" date="2019" name="Int. J. Syst. Evol. Microbiol.">
        <title>The Global Catalogue of Microorganisms (GCM) 10K type strain sequencing project: providing services to taxonomists for standard genome sequencing and annotation.</title>
        <authorList>
            <consortium name="The Broad Institute Genomics Platform"/>
            <consortium name="The Broad Institute Genome Sequencing Center for Infectious Disease"/>
            <person name="Wu L."/>
            <person name="Ma J."/>
        </authorList>
    </citation>
    <scope>NUCLEOTIDE SEQUENCE [LARGE SCALE GENOMIC DNA]</scope>
    <source>
        <strain evidence="3">JCM 13250</strain>
    </source>
</reference>
<organism evidence="2 3">
    <name type="scientific">Luedemannella flava</name>
    <dbReference type="NCBI Taxonomy" id="349316"/>
    <lineage>
        <taxon>Bacteria</taxon>
        <taxon>Bacillati</taxon>
        <taxon>Actinomycetota</taxon>
        <taxon>Actinomycetes</taxon>
        <taxon>Micromonosporales</taxon>
        <taxon>Micromonosporaceae</taxon>
        <taxon>Luedemannella</taxon>
    </lineage>
</organism>
<sequence>MATTTRRTRKNTATTPAVTTDAPTTPDETVVVTDATATDETTPATPDETLPATDTTAPDTDAPATSDTDATATDETTPTTDADAPVSGAPVSGAPVSGAPVSGAPVGSSDHLKIVMVAGILGDHPDGVTASAIVDESGLRAAIVGRVLAAMETAGAAVRKTTDPDSDEPDTSGTELWVRGEAELTTVDLSAAAVRVVCPTCQRPMPRRNTVTVNRTGPTGPGLNSDGSRTLGKNELRNIVRDFLWSHPGHEFTPTTLSREIGRSSGAVANALAKLVVSGEAVLVREVPATFAAPEGAHAPATADQ</sequence>
<protein>
    <recommendedName>
        <fullName evidence="4">MarR family transcriptional regulator</fullName>
    </recommendedName>
</protein>
<evidence type="ECO:0000313" key="2">
    <source>
        <dbReference type="EMBL" id="GAA1810947.1"/>
    </source>
</evidence>
<feature type="compositionally biased region" description="Basic residues" evidence="1">
    <location>
        <begin position="1"/>
        <end position="10"/>
    </location>
</feature>